<reference evidence="16" key="2">
    <citation type="submission" date="2021-01" db="UniProtKB">
        <authorList>
            <consortium name="EnsemblPlants"/>
        </authorList>
    </citation>
    <scope>IDENTIFICATION</scope>
</reference>
<dbReference type="OMA" id="NDKADEM"/>
<dbReference type="GO" id="GO:0008270">
    <property type="term" value="F:zinc ion binding"/>
    <property type="evidence" value="ECO:0007669"/>
    <property type="project" value="UniProtKB-KW"/>
</dbReference>
<dbReference type="Proteomes" id="UP000594261">
    <property type="component" value="Chromosome 10"/>
</dbReference>
<dbReference type="GO" id="GO:0016567">
    <property type="term" value="P:protein ubiquitination"/>
    <property type="evidence" value="ECO:0007669"/>
    <property type="project" value="UniProtKB-UniPathway"/>
</dbReference>
<dbReference type="InterPro" id="IPR013083">
    <property type="entry name" value="Znf_RING/FYVE/PHD"/>
</dbReference>
<dbReference type="PROSITE" id="PS00518">
    <property type="entry name" value="ZF_RING_1"/>
    <property type="match status" value="1"/>
</dbReference>
<feature type="domain" description="RING-type" evidence="15">
    <location>
        <begin position="24"/>
        <end position="237"/>
    </location>
</feature>
<comment type="pathway">
    <text evidence="4">Protein modification; protein ubiquitination.</text>
</comment>
<dbReference type="InterPro" id="IPR017907">
    <property type="entry name" value="Znf_RING_CS"/>
</dbReference>
<proteinExistence type="inferred from homology"/>
<dbReference type="PANTHER" id="PTHR11685">
    <property type="entry name" value="RBR FAMILY RING FINGER AND IBR DOMAIN-CONTAINING"/>
    <property type="match status" value="1"/>
</dbReference>
<reference evidence="16 17" key="1">
    <citation type="journal article" date="2016" name="G3 (Bethesda)">
        <title>First Draft Assembly and Annotation of the Genome of a California Endemic Oak Quercus lobata Nee (Fagaceae).</title>
        <authorList>
            <person name="Sork V.L."/>
            <person name="Fitz-Gibbon S.T."/>
            <person name="Puiu D."/>
            <person name="Crepeau M."/>
            <person name="Gugger P.F."/>
            <person name="Sherman R."/>
            <person name="Stevens K."/>
            <person name="Langley C.H."/>
            <person name="Pellegrini M."/>
            <person name="Salzberg S.L."/>
        </authorList>
    </citation>
    <scope>NUCLEOTIDE SEQUENCE [LARGE SCALE GENOMIC DNA]</scope>
    <source>
        <strain evidence="16 17">cv. SW786</strain>
    </source>
</reference>
<keyword evidence="12" id="KW-0862">Zinc</keyword>
<dbReference type="SUPFAM" id="SSF57850">
    <property type="entry name" value="RING/U-box"/>
    <property type="match status" value="3"/>
</dbReference>
<protein>
    <recommendedName>
        <fullName evidence="6">RBR-type E3 ubiquitin transferase</fullName>
        <ecNumber evidence="6">2.3.2.31</ecNumber>
    </recommendedName>
</protein>
<accession>A0A7N2RCJ3</accession>
<evidence type="ECO:0000256" key="13">
    <source>
        <dbReference type="PROSITE-ProRule" id="PRU00175"/>
    </source>
</evidence>
<dbReference type="EC" id="2.3.2.31" evidence="6"/>
<evidence type="ECO:0000256" key="4">
    <source>
        <dbReference type="ARBA" id="ARBA00004906"/>
    </source>
</evidence>
<dbReference type="UniPathway" id="UPA00143"/>
<dbReference type="PROSITE" id="PS50089">
    <property type="entry name" value="ZF_RING_2"/>
    <property type="match status" value="1"/>
</dbReference>
<dbReference type="SMART" id="SM00647">
    <property type="entry name" value="IBR"/>
    <property type="match status" value="1"/>
</dbReference>
<evidence type="ECO:0000256" key="6">
    <source>
        <dbReference type="ARBA" id="ARBA00012251"/>
    </source>
</evidence>
<keyword evidence="17" id="KW-1185">Reference proteome</keyword>
<sequence length="264" mass="30480">MGNTLKKNGRDLKKPQEEQVEEDPVFTCEICIEPMQSNKKFNNNNNCVHPFCMDCIAKYVETQIDNKVANIKCPSLYCTQLLDSLFCRRIISKPLFDKWCDILFESAVLKVEEKCYCPDPQCSTLVLNECKIVTKSECPVCKKEFCFQCKTRWHAGYRCNESGQLRDENDVLLGRLIEEKKWSRCPNCGHAVERVDGCNDVICRAGVMSVRICWHTINSCNTSNLYVKLVFAISVDKSLILANVERRNSKKIFAVTYFNTYWLC</sequence>
<keyword evidence="8" id="KW-0479">Metal-binding</keyword>
<evidence type="ECO:0000259" key="15">
    <source>
        <dbReference type="PROSITE" id="PS51873"/>
    </source>
</evidence>
<evidence type="ECO:0000256" key="10">
    <source>
        <dbReference type="ARBA" id="ARBA00022771"/>
    </source>
</evidence>
<dbReference type="InterPro" id="IPR002867">
    <property type="entry name" value="IBR_dom"/>
</dbReference>
<evidence type="ECO:0000256" key="8">
    <source>
        <dbReference type="ARBA" id="ARBA00022723"/>
    </source>
</evidence>
<keyword evidence="9" id="KW-0677">Repeat</keyword>
<evidence type="ECO:0000256" key="1">
    <source>
        <dbReference type="ARBA" id="ARBA00001798"/>
    </source>
</evidence>
<dbReference type="InterPro" id="IPR044066">
    <property type="entry name" value="TRIAD_supradom"/>
</dbReference>
<dbReference type="InParanoid" id="A0A7N2RCJ3"/>
<comment type="cofactor">
    <cofactor evidence="2">
        <name>Zn(2+)</name>
        <dbReference type="ChEBI" id="CHEBI:29105"/>
    </cofactor>
</comment>
<evidence type="ECO:0000313" key="17">
    <source>
        <dbReference type="Proteomes" id="UP000594261"/>
    </source>
</evidence>
<dbReference type="FunFam" id="3.30.40.10:FF:000230">
    <property type="entry name" value="RBR-type E3 ubiquitin transferase"/>
    <property type="match status" value="1"/>
</dbReference>
<keyword evidence="7" id="KW-0808">Transferase</keyword>
<evidence type="ECO:0000313" key="16">
    <source>
        <dbReference type="EnsemblPlants" id="QL10p052667:mrna"/>
    </source>
</evidence>
<evidence type="ECO:0000256" key="3">
    <source>
        <dbReference type="ARBA" id="ARBA00003976"/>
    </source>
</evidence>
<keyword evidence="10 13" id="KW-0863">Zinc-finger</keyword>
<dbReference type="InterPro" id="IPR001841">
    <property type="entry name" value="Znf_RING"/>
</dbReference>
<dbReference type="EnsemblPlants" id="QL10p052667:mrna">
    <property type="protein sequence ID" value="QL10p052667:mrna"/>
    <property type="gene ID" value="QL10p052667"/>
</dbReference>
<evidence type="ECO:0000256" key="5">
    <source>
        <dbReference type="ARBA" id="ARBA00005884"/>
    </source>
</evidence>
<keyword evidence="11" id="KW-0833">Ubl conjugation pathway</keyword>
<organism evidence="16 17">
    <name type="scientific">Quercus lobata</name>
    <name type="common">Valley oak</name>
    <dbReference type="NCBI Taxonomy" id="97700"/>
    <lineage>
        <taxon>Eukaryota</taxon>
        <taxon>Viridiplantae</taxon>
        <taxon>Streptophyta</taxon>
        <taxon>Embryophyta</taxon>
        <taxon>Tracheophyta</taxon>
        <taxon>Spermatophyta</taxon>
        <taxon>Magnoliopsida</taxon>
        <taxon>eudicotyledons</taxon>
        <taxon>Gunneridae</taxon>
        <taxon>Pentapetalae</taxon>
        <taxon>rosids</taxon>
        <taxon>fabids</taxon>
        <taxon>Fagales</taxon>
        <taxon>Fagaceae</taxon>
        <taxon>Quercus</taxon>
    </lineage>
</organism>
<dbReference type="PROSITE" id="PS51873">
    <property type="entry name" value="TRIAD"/>
    <property type="match status" value="1"/>
</dbReference>
<dbReference type="Gramene" id="QL10p052667:mrna">
    <property type="protein sequence ID" value="QL10p052667:mrna"/>
    <property type="gene ID" value="QL10p052667"/>
</dbReference>
<name>A0A7N2RCJ3_QUELO</name>
<dbReference type="Pfam" id="PF01485">
    <property type="entry name" value="IBR"/>
    <property type="match status" value="1"/>
</dbReference>
<dbReference type="AlphaFoldDB" id="A0A7N2RCJ3"/>
<comment type="function">
    <text evidence="3">Might act as an E3 ubiquitin-protein ligase, or as part of E3 complex, which accepts ubiquitin from specific E2 ubiquitin-conjugating enzymes and then transfers it to substrates.</text>
</comment>
<comment type="similarity">
    <text evidence="5">Belongs to the RBR family. Ariadne subfamily.</text>
</comment>
<dbReference type="InterPro" id="IPR031127">
    <property type="entry name" value="E3_UB_ligase_RBR"/>
</dbReference>
<feature type="domain" description="RING-type" evidence="14">
    <location>
        <begin position="28"/>
        <end position="74"/>
    </location>
</feature>
<comment type="catalytic activity">
    <reaction evidence="1">
        <text>[E2 ubiquitin-conjugating enzyme]-S-ubiquitinyl-L-cysteine + [acceptor protein]-L-lysine = [E2 ubiquitin-conjugating enzyme]-L-cysteine + [acceptor protein]-N(6)-ubiquitinyl-L-lysine.</text>
        <dbReference type="EC" id="2.3.2.31"/>
    </reaction>
</comment>
<dbReference type="Gene3D" id="3.30.40.10">
    <property type="entry name" value="Zinc/RING finger domain, C3HC4 (zinc finger)"/>
    <property type="match status" value="1"/>
</dbReference>
<evidence type="ECO:0000256" key="7">
    <source>
        <dbReference type="ARBA" id="ARBA00022679"/>
    </source>
</evidence>
<evidence type="ECO:0000256" key="12">
    <source>
        <dbReference type="ARBA" id="ARBA00022833"/>
    </source>
</evidence>
<evidence type="ECO:0000256" key="9">
    <source>
        <dbReference type="ARBA" id="ARBA00022737"/>
    </source>
</evidence>
<dbReference type="GO" id="GO:0061630">
    <property type="term" value="F:ubiquitin protein ligase activity"/>
    <property type="evidence" value="ECO:0007669"/>
    <property type="project" value="UniProtKB-EC"/>
</dbReference>
<evidence type="ECO:0000256" key="2">
    <source>
        <dbReference type="ARBA" id="ARBA00001947"/>
    </source>
</evidence>
<evidence type="ECO:0000256" key="11">
    <source>
        <dbReference type="ARBA" id="ARBA00022786"/>
    </source>
</evidence>
<dbReference type="EMBL" id="LRBV02000010">
    <property type="status" value="NOT_ANNOTATED_CDS"/>
    <property type="molecule type" value="Genomic_DNA"/>
</dbReference>
<evidence type="ECO:0000259" key="14">
    <source>
        <dbReference type="PROSITE" id="PS50089"/>
    </source>
</evidence>